<evidence type="ECO:0000313" key="2">
    <source>
        <dbReference type="EMBL" id="MPC70824.1"/>
    </source>
</evidence>
<sequence>MKVDYSIREYLHVPPFLLRLQLRRPILYSIFTLKPSSNTLPSPPSVAFLYLMQFLSHSQSTSTTHPPLNLRPHPHTSSTQHSILDLQRLNS</sequence>
<keyword evidence="3" id="KW-1185">Reference proteome</keyword>
<feature type="compositionally biased region" description="Polar residues" evidence="1">
    <location>
        <begin position="75"/>
        <end position="91"/>
    </location>
</feature>
<dbReference type="AlphaFoldDB" id="A0A5B7HQS6"/>
<feature type="region of interest" description="Disordered" evidence="1">
    <location>
        <begin position="59"/>
        <end position="91"/>
    </location>
</feature>
<organism evidence="2 3">
    <name type="scientific">Portunus trituberculatus</name>
    <name type="common">Swimming crab</name>
    <name type="synonym">Neptunus trituberculatus</name>
    <dbReference type="NCBI Taxonomy" id="210409"/>
    <lineage>
        <taxon>Eukaryota</taxon>
        <taxon>Metazoa</taxon>
        <taxon>Ecdysozoa</taxon>
        <taxon>Arthropoda</taxon>
        <taxon>Crustacea</taxon>
        <taxon>Multicrustacea</taxon>
        <taxon>Malacostraca</taxon>
        <taxon>Eumalacostraca</taxon>
        <taxon>Eucarida</taxon>
        <taxon>Decapoda</taxon>
        <taxon>Pleocyemata</taxon>
        <taxon>Brachyura</taxon>
        <taxon>Eubrachyura</taxon>
        <taxon>Portunoidea</taxon>
        <taxon>Portunidae</taxon>
        <taxon>Portuninae</taxon>
        <taxon>Portunus</taxon>
    </lineage>
</organism>
<dbReference type="EMBL" id="VSRR010031775">
    <property type="protein sequence ID" value="MPC70824.1"/>
    <property type="molecule type" value="Genomic_DNA"/>
</dbReference>
<name>A0A5B7HQS6_PORTR</name>
<reference evidence="2 3" key="1">
    <citation type="submission" date="2019-05" db="EMBL/GenBank/DDBJ databases">
        <title>Another draft genome of Portunus trituberculatus and its Hox gene families provides insights of decapod evolution.</title>
        <authorList>
            <person name="Jeong J.-H."/>
            <person name="Song I."/>
            <person name="Kim S."/>
            <person name="Choi T."/>
            <person name="Kim D."/>
            <person name="Ryu S."/>
            <person name="Kim W."/>
        </authorList>
    </citation>
    <scope>NUCLEOTIDE SEQUENCE [LARGE SCALE GENOMIC DNA]</scope>
    <source>
        <tissue evidence="2">Muscle</tissue>
    </source>
</reference>
<gene>
    <name evidence="2" type="ORF">E2C01_065084</name>
</gene>
<evidence type="ECO:0000313" key="3">
    <source>
        <dbReference type="Proteomes" id="UP000324222"/>
    </source>
</evidence>
<evidence type="ECO:0000256" key="1">
    <source>
        <dbReference type="SAM" id="MobiDB-lite"/>
    </source>
</evidence>
<dbReference type="Proteomes" id="UP000324222">
    <property type="component" value="Unassembled WGS sequence"/>
</dbReference>
<proteinExistence type="predicted"/>
<protein>
    <submittedName>
        <fullName evidence="2">Uncharacterized protein</fullName>
    </submittedName>
</protein>
<comment type="caution">
    <text evidence="2">The sequence shown here is derived from an EMBL/GenBank/DDBJ whole genome shotgun (WGS) entry which is preliminary data.</text>
</comment>
<accession>A0A5B7HQS6</accession>